<dbReference type="Proteomes" id="UP000314985">
    <property type="component" value="Unassembled WGS sequence"/>
</dbReference>
<evidence type="ECO:0000256" key="1">
    <source>
        <dbReference type="SAM" id="MobiDB-lite"/>
    </source>
</evidence>
<dbReference type="PANTHER" id="PTHR38503:SF1">
    <property type="entry name" value="SMALL INTEGRAL MEMBRANE PROTEIN 1"/>
    <property type="match status" value="1"/>
</dbReference>
<accession>A0A4X1ST97</accession>
<protein>
    <recommendedName>
        <fullName evidence="5">Small integral membrane protein 1</fullName>
    </recommendedName>
</protein>
<feature type="compositionally biased region" description="Polar residues" evidence="1">
    <location>
        <begin position="1"/>
        <end position="10"/>
    </location>
</feature>
<dbReference type="KEGG" id="ssc:100520228"/>
<proteinExistence type="predicted"/>
<dbReference type="InterPro" id="IPR031744">
    <property type="entry name" value="SMIM1"/>
</dbReference>
<evidence type="ECO:0000313" key="4">
    <source>
        <dbReference type="Proteomes" id="UP000314985"/>
    </source>
</evidence>
<keyword evidence="2" id="KW-0472">Membrane</keyword>
<dbReference type="Ensembl" id="ENSSSCT00070006574.1">
    <property type="protein sequence ID" value="ENSSSCP00070005360.1"/>
    <property type="gene ID" value="ENSSSCG00070003495.1"/>
</dbReference>
<dbReference type="AlphaFoldDB" id="A0A4X1ST97"/>
<evidence type="ECO:0000256" key="2">
    <source>
        <dbReference type="SAM" id="Phobius"/>
    </source>
</evidence>
<dbReference type="GeneID" id="100520228"/>
<keyword evidence="2" id="KW-0812">Transmembrane</keyword>
<reference evidence="3" key="2">
    <citation type="submission" date="2025-08" db="UniProtKB">
        <authorList>
            <consortium name="Ensembl"/>
        </authorList>
    </citation>
    <scope>IDENTIFICATION</scope>
</reference>
<organism evidence="3 4">
    <name type="scientific">Sus scrofa</name>
    <name type="common">Pig</name>
    <dbReference type="NCBI Taxonomy" id="9823"/>
    <lineage>
        <taxon>Eukaryota</taxon>
        <taxon>Metazoa</taxon>
        <taxon>Chordata</taxon>
        <taxon>Craniata</taxon>
        <taxon>Vertebrata</taxon>
        <taxon>Euteleostomi</taxon>
        <taxon>Mammalia</taxon>
        <taxon>Eutheria</taxon>
        <taxon>Laurasiatheria</taxon>
        <taxon>Artiodactyla</taxon>
        <taxon>Suina</taxon>
        <taxon>Suidae</taxon>
        <taxon>Sus</taxon>
    </lineage>
</organism>
<evidence type="ECO:0008006" key="5">
    <source>
        <dbReference type="Google" id="ProtNLM"/>
    </source>
</evidence>
<dbReference type="OrthoDB" id="8633453at2759"/>
<sequence length="79" mass="8469">MQPQESSVQYSRWEDGGSRDGVSVASGPGAEEAAGWARVSRELCSGKLGISLKVLGGVALFWAVFILGYITGYYVHKCK</sequence>
<feature type="region of interest" description="Disordered" evidence="1">
    <location>
        <begin position="1"/>
        <end position="29"/>
    </location>
</feature>
<reference evidence="4" key="1">
    <citation type="submission" date="2017-08" db="EMBL/GenBank/DDBJ databases">
        <title>USMARCv1.0.</title>
        <authorList>
            <person name="Hannum G.I."/>
            <person name="Koren S."/>
            <person name="Schroeder S.G."/>
            <person name="Chin S.C."/>
            <person name="Nonneman D.J."/>
            <person name="Becker S.A."/>
            <person name="Rosen B.D."/>
            <person name="Bickhart D.M."/>
            <person name="Putnam N.H."/>
            <person name="Green R.E."/>
            <person name="Tuggle C.K."/>
            <person name="Liu H."/>
            <person name="Rohrer G.A."/>
            <person name="Warr A."/>
            <person name="Hall R."/>
            <person name="Kim K."/>
            <person name="Hume D.A."/>
            <person name="Talbot R."/>
            <person name="Chow W."/>
            <person name="Howe K."/>
            <person name="Schwartz A.S."/>
            <person name="Watson M."/>
            <person name="Archibald A.L."/>
            <person name="Phillippy A.M."/>
            <person name="Smith T.P.L."/>
        </authorList>
    </citation>
    <scope>NUCLEOTIDE SEQUENCE [LARGE SCALE GENOMIC DNA]</scope>
</reference>
<evidence type="ECO:0000313" key="3">
    <source>
        <dbReference type="Ensembl" id="ENSSSCP00070005360.1"/>
    </source>
</evidence>
<name>A0A4X1ST97_PIG</name>
<dbReference type="PANTHER" id="PTHR38503">
    <property type="entry name" value="SMALL INTEGRAL MEMBRANE PROTEIN 1"/>
    <property type="match status" value="1"/>
</dbReference>
<feature type="transmembrane region" description="Helical" evidence="2">
    <location>
        <begin position="54"/>
        <end position="75"/>
    </location>
</feature>
<keyword evidence="2" id="KW-1133">Transmembrane helix</keyword>
<dbReference type="Pfam" id="PF15875">
    <property type="entry name" value="DUF4731"/>
    <property type="match status" value="1"/>
</dbReference>